<organism evidence="11 12">
    <name type="scientific">Acorus calamus</name>
    <name type="common">Sweet flag</name>
    <dbReference type="NCBI Taxonomy" id="4465"/>
    <lineage>
        <taxon>Eukaryota</taxon>
        <taxon>Viridiplantae</taxon>
        <taxon>Streptophyta</taxon>
        <taxon>Embryophyta</taxon>
        <taxon>Tracheophyta</taxon>
        <taxon>Spermatophyta</taxon>
        <taxon>Magnoliopsida</taxon>
        <taxon>Liliopsida</taxon>
        <taxon>Acoraceae</taxon>
        <taxon>Acorus</taxon>
    </lineage>
</organism>
<evidence type="ECO:0000256" key="9">
    <source>
        <dbReference type="ARBA" id="ARBA00023136"/>
    </source>
</evidence>
<dbReference type="GO" id="GO:0005886">
    <property type="term" value="C:plasma membrane"/>
    <property type="evidence" value="ECO:0007669"/>
    <property type="project" value="UniProtKB-SubCell"/>
</dbReference>
<evidence type="ECO:0000256" key="1">
    <source>
        <dbReference type="ARBA" id="ARBA00004651"/>
    </source>
</evidence>
<proteinExistence type="inferred from homology"/>
<dbReference type="FunFam" id="1.20.1280.290:FF:000002">
    <property type="entry name" value="Bidirectional sugar transporter SWEET"/>
    <property type="match status" value="1"/>
</dbReference>
<evidence type="ECO:0000256" key="8">
    <source>
        <dbReference type="ARBA" id="ARBA00022989"/>
    </source>
</evidence>
<keyword evidence="7" id="KW-0677">Repeat</keyword>
<evidence type="ECO:0000256" key="6">
    <source>
        <dbReference type="ARBA" id="ARBA00022692"/>
    </source>
</evidence>
<dbReference type="InterPro" id="IPR004316">
    <property type="entry name" value="SWEET_rpt"/>
</dbReference>
<keyword evidence="12" id="KW-1185">Reference proteome</keyword>
<dbReference type="Pfam" id="PF03083">
    <property type="entry name" value="MtN3_slv"/>
    <property type="match status" value="2"/>
</dbReference>
<keyword evidence="3 10" id="KW-0813">Transport</keyword>
<feature type="transmembrane region" description="Helical" evidence="10">
    <location>
        <begin position="129"/>
        <end position="149"/>
    </location>
</feature>
<dbReference type="GO" id="GO:0051119">
    <property type="term" value="F:sugar transmembrane transporter activity"/>
    <property type="evidence" value="ECO:0007669"/>
    <property type="project" value="InterPro"/>
</dbReference>
<evidence type="ECO:0000256" key="7">
    <source>
        <dbReference type="ARBA" id="ARBA00022737"/>
    </source>
</evidence>
<reference evidence="11" key="2">
    <citation type="submission" date="2023-06" db="EMBL/GenBank/DDBJ databases">
        <authorList>
            <person name="Ma L."/>
            <person name="Liu K.-W."/>
            <person name="Li Z."/>
            <person name="Hsiao Y.-Y."/>
            <person name="Qi Y."/>
            <person name="Fu T."/>
            <person name="Tang G."/>
            <person name="Zhang D."/>
            <person name="Sun W.-H."/>
            <person name="Liu D.-K."/>
            <person name="Li Y."/>
            <person name="Chen G.-Z."/>
            <person name="Liu X.-D."/>
            <person name="Liao X.-Y."/>
            <person name="Jiang Y.-T."/>
            <person name="Yu X."/>
            <person name="Hao Y."/>
            <person name="Huang J."/>
            <person name="Zhao X.-W."/>
            <person name="Ke S."/>
            <person name="Chen Y.-Y."/>
            <person name="Wu W.-L."/>
            <person name="Hsu J.-L."/>
            <person name="Lin Y.-F."/>
            <person name="Huang M.-D."/>
            <person name="Li C.-Y."/>
            <person name="Huang L."/>
            <person name="Wang Z.-W."/>
            <person name="Zhao X."/>
            <person name="Zhong W.-Y."/>
            <person name="Peng D.-H."/>
            <person name="Ahmad S."/>
            <person name="Lan S."/>
            <person name="Zhang J.-S."/>
            <person name="Tsai W.-C."/>
            <person name="Van De Peer Y."/>
            <person name="Liu Z.-J."/>
        </authorList>
    </citation>
    <scope>NUCLEOTIDE SEQUENCE</scope>
    <source>
        <strain evidence="11">CP</strain>
        <tissue evidence="11">Leaves</tissue>
    </source>
</reference>
<dbReference type="PANTHER" id="PTHR10791">
    <property type="entry name" value="RAG1-ACTIVATING PROTEIN 1"/>
    <property type="match status" value="1"/>
</dbReference>
<comment type="similarity">
    <text evidence="2 10">Belongs to the SWEET sugar transporter family.</text>
</comment>
<evidence type="ECO:0000256" key="4">
    <source>
        <dbReference type="ARBA" id="ARBA00022475"/>
    </source>
</evidence>
<name>A0AAV9FDE9_ACOCL</name>
<gene>
    <name evidence="11" type="primary">SWEET1A</name>
    <name evidence="11" type="ORF">QJS10_CPA02g00701</name>
</gene>
<evidence type="ECO:0000313" key="11">
    <source>
        <dbReference type="EMBL" id="KAK1323935.1"/>
    </source>
</evidence>
<feature type="transmembrane region" description="Helical" evidence="10">
    <location>
        <begin position="40"/>
        <end position="59"/>
    </location>
</feature>
<evidence type="ECO:0000256" key="3">
    <source>
        <dbReference type="ARBA" id="ARBA00022448"/>
    </source>
</evidence>
<accession>A0AAV9FDE9</accession>
<feature type="transmembrane region" description="Helical" evidence="10">
    <location>
        <begin position="103"/>
        <end position="123"/>
    </location>
</feature>
<evidence type="ECO:0000256" key="10">
    <source>
        <dbReference type="RuleBase" id="RU910715"/>
    </source>
</evidence>
<dbReference type="Gene3D" id="1.20.1280.290">
    <property type="match status" value="2"/>
</dbReference>
<dbReference type="InterPro" id="IPR047664">
    <property type="entry name" value="SWEET"/>
</dbReference>
<dbReference type="EMBL" id="JAUJYO010000002">
    <property type="protein sequence ID" value="KAK1323935.1"/>
    <property type="molecule type" value="Genomic_DNA"/>
</dbReference>
<keyword evidence="6 10" id="KW-0812">Transmembrane</keyword>
<protein>
    <recommendedName>
        <fullName evidence="10">Bidirectional sugar transporter SWEET</fullName>
    </recommendedName>
</protein>
<keyword evidence="4" id="KW-1003">Cell membrane</keyword>
<evidence type="ECO:0000313" key="12">
    <source>
        <dbReference type="Proteomes" id="UP001180020"/>
    </source>
</evidence>
<feature type="transmembrane region" description="Helical" evidence="10">
    <location>
        <begin position="6"/>
        <end position="28"/>
    </location>
</feature>
<feature type="transmembrane region" description="Helical" evidence="10">
    <location>
        <begin position="71"/>
        <end position="91"/>
    </location>
</feature>
<feature type="transmembrane region" description="Helical" evidence="10">
    <location>
        <begin position="189"/>
        <end position="210"/>
    </location>
</feature>
<dbReference type="PANTHER" id="PTHR10791:SF44">
    <property type="entry name" value="BIDIRECTIONAL SUGAR TRANSPORTER SWEET1"/>
    <property type="match status" value="1"/>
</dbReference>
<keyword evidence="8 10" id="KW-1133">Transmembrane helix</keyword>
<comment type="subcellular location">
    <subcellularLocation>
        <location evidence="1 10">Cell membrane</location>
        <topology evidence="1 10">Multi-pass membrane protein</topology>
    </subcellularLocation>
</comment>
<evidence type="ECO:0000256" key="2">
    <source>
        <dbReference type="ARBA" id="ARBA00007809"/>
    </source>
</evidence>
<evidence type="ECO:0000256" key="5">
    <source>
        <dbReference type="ARBA" id="ARBA00022597"/>
    </source>
</evidence>
<dbReference type="FunFam" id="1.20.1280.290:FF:000014">
    <property type="entry name" value="Bidirectional sugar transporter SWEET"/>
    <property type="match status" value="1"/>
</dbReference>
<comment type="caution">
    <text evidence="11">The sequence shown here is derived from an EMBL/GenBank/DDBJ whole genome shotgun (WGS) entry which is preliminary data.</text>
</comment>
<feature type="transmembrane region" description="Helical" evidence="10">
    <location>
        <begin position="161"/>
        <end position="183"/>
    </location>
</feature>
<comment type="function">
    <text evidence="10">Mediates both low-affinity uptake and efflux of sugar across the membrane.</text>
</comment>
<dbReference type="AlphaFoldDB" id="A0AAV9FDE9"/>
<reference evidence="11" key="1">
    <citation type="journal article" date="2023" name="Nat. Commun.">
        <title>Diploid and tetraploid genomes of Acorus and the evolution of monocots.</title>
        <authorList>
            <person name="Ma L."/>
            <person name="Liu K.W."/>
            <person name="Li Z."/>
            <person name="Hsiao Y.Y."/>
            <person name="Qi Y."/>
            <person name="Fu T."/>
            <person name="Tang G.D."/>
            <person name="Zhang D."/>
            <person name="Sun W.H."/>
            <person name="Liu D.K."/>
            <person name="Li Y."/>
            <person name="Chen G.Z."/>
            <person name="Liu X.D."/>
            <person name="Liao X.Y."/>
            <person name="Jiang Y.T."/>
            <person name="Yu X."/>
            <person name="Hao Y."/>
            <person name="Huang J."/>
            <person name="Zhao X.W."/>
            <person name="Ke S."/>
            <person name="Chen Y.Y."/>
            <person name="Wu W.L."/>
            <person name="Hsu J.L."/>
            <person name="Lin Y.F."/>
            <person name="Huang M.D."/>
            <person name="Li C.Y."/>
            <person name="Huang L."/>
            <person name="Wang Z.W."/>
            <person name="Zhao X."/>
            <person name="Zhong W.Y."/>
            <person name="Peng D.H."/>
            <person name="Ahmad S."/>
            <person name="Lan S."/>
            <person name="Zhang J.S."/>
            <person name="Tsai W.C."/>
            <person name="Van de Peer Y."/>
            <person name="Liu Z.J."/>
        </authorList>
    </citation>
    <scope>NUCLEOTIDE SEQUENCE</scope>
    <source>
        <strain evidence="11">CP</strain>
    </source>
</reference>
<keyword evidence="9 10" id="KW-0472">Membrane</keyword>
<sequence length="244" mass="27317">MKHVAHFVFGIFGNVTALFLFLSPIITFRRIIKSKSTEEFSGIPYNMTLLNCLLSAWYGMPFVSTNNMLMYTINGTGALLEGIYVIIFLIYSPRGVKERMAGLLGLVLSFFSVIALVSIFALHGHARRVFCGCVTAIFSICMYGSPLSIMRLVVKTKSVEFMPFFLSLFAFLCGTSWFIYGLLARDPFIYVNNGVGCGLGALQLILYAIYKKPREADEKDSTSRVEMGFSKPIIHQQSTNEEKI</sequence>
<dbReference type="Proteomes" id="UP001180020">
    <property type="component" value="Unassembled WGS sequence"/>
</dbReference>
<keyword evidence="5 10" id="KW-0762">Sugar transport</keyword>